<dbReference type="Proteomes" id="UP000499080">
    <property type="component" value="Unassembled WGS sequence"/>
</dbReference>
<organism evidence="1 2">
    <name type="scientific">Araneus ventricosus</name>
    <name type="common">Orbweaver spider</name>
    <name type="synonym">Epeira ventricosa</name>
    <dbReference type="NCBI Taxonomy" id="182803"/>
    <lineage>
        <taxon>Eukaryota</taxon>
        <taxon>Metazoa</taxon>
        <taxon>Ecdysozoa</taxon>
        <taxon>Arthropoda</taxon>
        <taxon>Chelicerata</taxon>
        <taxon>Arachnida</taxon>
        <taxon>Araneae</taxon>
        <taxon>Araneomorphae</taxon>
        <taxon>Entelegynae</taxon>
        <taxon>Araneoidea</taxon>
        <taxon>Araneidae</taxon>
        <taxon>Araneus</taxon>
    </lineage>
</organism>
<sequence>MPLHNKALQSRGCLTQPLRTECPDITQNNLNGFRSLIVLVRQFPIPIDSFDGEGPASSNGMHHRNCHGIDDRDVGGWLMSGDIVWKQMGIPAELRAPGICGLSFGNRSRQPCRRRKGCCRPESPGIVLTLGDYWKQAGFGMGRVSEGFLTMPSGILETYEAFRNFYVIVSELIPTATYDADILLCYCRVLSTADGGIEALTYMTSFVHEKYLSGTDGIAGASTILTMHKTFLNSDVSVTSLHLLIDAPSLT</sequence>
<keyword evidence="2" id="KW-1185">Reference proteome</keyword>
<dbReference type="EMBL" id="BGPR01001964">
    <property type="protein sequence ID" value="GBM65193.1"/>
    <property type="molecule type" value="Genomic_DNA"/>
</dbReference>
<evidence type="ECO:0000313" key="1">
    <source>
        <dbReference type="EMBL" id="GBM65193.1"/>
    </source>
</evidence>
<accession>A0A4Y2HJH9</accession>
<gene>
    <name evidence="1" type="ORF">AVEN_82372_1</name>
</gene>
<reference evidence="1 2" key="1">
    <citation type="journal article" date="2019" name="Sci. Rep.">
        <title>Orb-weaving spider Araneus ventricosus genome elucidates the spidroin gene catalogue.</title>
        <authorList>
            <person name="Kono N."/>
            <person name="Nakamura H."/>
            <person name="Ohtoshi R."/>
            <person name="Moran D.A.P."/>
            <person name="Shinohara A."/>
            <person name="Yoshida Y."/>
            <person name="Fujiwara M."/>
            <person name="Mori M."/>
            <person name="Tomita M."/>
            <person name="Arakawa K."/>
        </authorList>
    </citation>
    <scope>NUCLEOTIDE SEQUENCE [LARGE SCALE GENOMIC DNA]</scope>
</reference>
<name>A0A4Y2HJH9_ARAVE</name>
<comment type="caution">
    <text evidence="1">The sequence shown here is derived from an EMBL/GenBank/DDBJ whole genome shotgun (WGS) entry which is preliminary data.</text>
</comment>
<evidence type="ECO:0000313" key="2">
    <source>
        <dbReference type="Proteomes" id="UP000499080"/>
    </source>
</evidence>
<proteinExistence type="predicted"/>
<protein>
    <submittedName>
        <fullName evidence="1">Uncharacterized protein</fullName>
    </submittedName>
</protein>
<dbReference type="AlphaFoldDB" id="A0A4Y2HJH9"/>